<feature type="region of interest" description="Disordered" evidence="1">
    <location>
        <begin position="249"/>
        <end position="275"/>
    </location>
</feature>
<evidence type="ECO:0000256" key="1">
    <source>
        <dbReference type="SAM" id="MobiDB-lite"/>
    </source>
</evidence>
<feature type="region of interest" description="Disordered" evidence="1">
    <location>
        <begin position="194"/>
        <end position="214"/>
    </location>
</feature>
<evidence type="ECO:0000313" key="3">
    <source>
        <dbReference type="Proteomes" id="UP000807469"/>
    </source>
</evidence>
<keyword evidence="3" id="KW-1185">Reference proteome</keyword>
<dbReference type="Proteomes" id="UP000807469">
    <property type="component" value="Unassembled WGS sequence"/>
</dbReference>
<feature type="non-terminal residue" evidence="2">
    <location>
        <position position="1"/>
    </location>
</feature>
<proteinExistence type="predicted"/>
<accession>A0A9P5YM43</accession>
<gene>
    <name evidence="2" type="ORF">BDN70DRAFT_889139</name>
</gene>
<protein>
    <submittedName>
        <fullName evidence="2">Uncharacterized protein</fullName>
    </submittedName>
</protein>
<organism evidence="2 3">
    <name type="scientific">Pholiota conissans</name>
    <dbReference type="NCBI Taxonomy" id="109636"/>
    <lineage>
        <taxon>Eukaryota</taxon>
        <taxon>Fungi</taxon>
        <taxon>Dikarya</taxon>
        <taxon>Basidiomycota</taxon>
        <taxon>Agaricomycotina</taxon>
        <taxon>Agaricomycetes</taxon>
        <taxon>Agaricomycetidae</taxon>
        <taxon>Agaricales</taxon>
        <taxon>Agaricineae</taxon>
        <taxon>Strophariaceae</taxon>
        <taxon>Pholiota</taxon>
    </lineage>
</organism>
<feature type="compositionally biased region" description="Polar residues" evidence="1">
    <location>
        <begin position="198"/>
        <end position="211"/>
    </location>
</feature>
<comment type="caution">
    <text evidence="2">The sequence shown here is derived from an EMBL/GenBank/DDBJ whole genome shotgun (WGS) entry which is preliminary data.</text>
</comment>
<dbReference type="AlphaFoldDB" id="A0A9P5YM43"/>
<dbReference type="EMBL" id="MU156058">
    <property type="protein sequence ID" value="KAF9470341.1"/>
    <property type="molecule type" value="Genomic_DNA"/>
</dbReference>
<sequence length="275" mass="30694">VGELLSTVPYFILVRNEFKTNEKRSLKIIDKALRMAKALYEQLAEVARSSRREKLVRLERHLGLAALYASLQKHRSRSTRIAVRTFDSVRVRYLVIPMSKLLAVSEFLSGRSRERRRVDSTCNYILTKFLGSANDVVPQGAPKSSLSKLSNVSSTLVPSPLFTLKARRNRTDSILELSSDANFMSTSSYIRTPLDENLPSNTYASSGSAETNDADERLCQSKMQNAELDGTKKRAQDLEIEPDQALIHARDTRDMQGNLTDADLGAGGSSQVHRS</sequence>
<reference evidence="2" key="1">
    <citation type="submission" date="2020-11" db="EMBL/GenBank/DDBJ databases">
        <authorList>
            <consortium name="DOE Joint Genome Institute"/>
            <person name="Ahrendt S."/>
            <person name="Riley R."/>
            <person name="Andreopoulos W."/>
            <person name="Labutti K."/>
            <person name="Pangilinan J."/>
            <person name="Ruiz-Duenas F.J."/>
            <person name="Barrasa J.M."/>
            <person name="Sanchez-Garcia M."/>
            <person name="Camarero S."/>
            <person name="Miyauchi S."/>
            <person name="Serrano A."/>
            <person name="Linde D."/>
            <person name="Babiker R."/>
            <person name="Drula E."/>
            <person name="Ayuso-Fernandez I."/>
            <person name="Pacheco R."/>
            <person name="Padilla G."/>
            <person name="Ferreira P."/>
            <person name="Barriuso J."/>
            <person name="Kellner H."/>
            <person name="Castanera R."/>
            <person name="Alfaro M."/>
            <person name="Ramirez L."/>
            <person name="Pisabarro A.G."/>
            <person name="Kuo A."/>
            <person name="Tritt A."/>
            <person name="Lipzen A."/>
            <person name="He G."/>
            <person name="Yan M."/>
            <person name="Ng V."/>
            <person name="Cullen D."/>
            <person name="Martin F."/>
            <person name="Rosso M.-N."/>
            <person name="Henrissat B."/>
            <person name="Hibbett D."/>
            <person name="Martinez A.T."/>
            <person name="Grigoriev I.V."/>
        </authorList>
    </citation>
    <scope>NUCLEOTIDE SEQUENCE</scope>
    <source>
        <strain evidence="2">CIRM-BRFM 674</strain>
    </source>
</reference>
<evidence type="ECO:0000313" key="2">
    <source>
        <dbReference type="EMBL" id="KAF9470341.1"/>
    </source>
</evidence>
<name>A0A9P5YM43_9AGAR</name>